<proteinExistence type="predicted"/>
<accession>A0A549SH95</accession>
<name>A0A549SH95_METSR</name>
<gene>
    <name evidence="1" type="ORF">FM996_18035</name>
</gene>
<dbReference type="EMBL" id="VJMF01000078">
    <property type="protein sequence ID" value="TRL29005.1"/>
    <property type="molecule type" value="Genomic_DNA"/>
</dbReference>
<organism evidence="1 2">
    <name type="scientific">Methylosinus sporium</name>
    <dbReference type="NCBI Taxonomy" id="428"/>
    <lineage>
        <taxon>Bacteria</taxon>
        <taxon>Pseudomonadati</taxon>
        <taxon>Pseudomonadota</taxon>
        <taxon>Alphaproteobacteria</taxon>
        <taxon>Hyphomicrobiales</taxon>
        <taxon>Methylocystaceae</taxon>
        <taxon>Methylosinus</taxon>
    </lineage>
</organism>
<evidence type="ECO:0000313" key="2">
    <source>
        <dbReference type="Proteomes" id="UP000316781"/>
    </source>
</evidence>
<reference evidence="1 2" key="1">
    <citation type="submission" date="2019-07" db="EMBL/GenBank/DDBJ databases">
        <title>Ln-dependent methylotrophs.</title>
        <authorList>
            <person name="Tani A."/>
        </authorList>
    </citation>
    <scope>NUCLEOTIDE SEQUENCE [LARGE SCALE GENOMIC DNA]</scope>
    <source>
        <strain evidence="1 2">SM89A</strain>
    </source>
</reference>
<dbReference type="Proteomes" id="UP000316781">
    <property type="component" value="Unassembled WGS sequence"/>
</dbReference>
<dbReference type="AlphaFoldDB" id="A0A549SH95"/>
<comment type="caution">
    <text evidence="1">The sequence shown here is derived from an EMBL/GenBank/DDBJ whole genome shotgun (WGS) entry which is preliminary data.</text>
</comment>
<protein>
    <recommendedName>
        <fullName evidence="3">Transposase</fullName>
    </recommendedName>
</protein>
<evidence type="ECO:0008006" key="3">
    <source>
        <dbReference type="Google" id="ProtNLM"/>
    </source>
</evidence>
<sequence>MVGGPNHAHISTSLIERQNLTMGMSMRRFTRLTNAFSKKVEILNAAVALHFAHCT</sequence>
<evidence type="ECO:0000313" key="1">
    <source>
        <dbReference type="EMBL" id="TRL29005.1"/>
    </source>
</evidence>